<reference evidence="3 4" key="1">
    <citation type="submission" date="2023-07" db="EMBL/GenBank/DDBJ databases">
        <title>The novel representative of Negativicutes class, Anaeroselena agilis gen. nov. sp. nov.</title>
        <authorList>
            <person name="Prokofeva M.I."/>
            <person name="Elcheninov A.G."/>
            <person name="Klyukina A."/>
            <person name="Kublanov I.V."/>
            <person name="Frolov E.N."/>
            <person name="Podosokorskaya O.A."/>
        </authorList>
    </citation>
    <scope>NUCLEOTIDE SEQUENCE [LARGE SCALE GENOMIC DNA]</scope>
    <source>
        <strain evidence="3 4">4137-cl</strain>
    </source>
</reference>
<dbReference type="InterPro" id="IPR043166">
    <property type="entry name" value="LarA-like_C"/>
</dbReference>
<dbReference type="Pfam" id="PF21113">
    <property type="entry name" value="LarA_C"/>
    <property type="match status" value="1"/>
</dbReference>
<protein>
    <submittedName>
        <fullName evidence="3">Nickel-dependent lactate racemase</fullName>
    </submittedName>
</protein>
<dbReference type="Gene3D" id="3.40.50.11440">
    <property type="match status" value="1"/>
</dbReference>
<sequence length="419" mass="44352">MTMYSVHYGKREEVFEIPADYRVNIIGSNPTRPVADMKAGVLAALAAPVGSPPFRQVFGPGDKVVIVVSDVTRLWVRSDVLVPILLDELNAAGVPDADVAVVFATGDHRSQTVEEHRLIVGDEVLRRVRVYDHDCQAADLVDLGRSRRGTAILLNRMVYEAPKLILTGGISYHLLAGFGGGRKSVAPGVAGYATIQENHGLALKAGPGEIGAGVTAGNPVAEDMDEICALAAPDFLLNVVVNENKDFIGIVAGHWREAHAAGTKVVEEAFAVPIRERADVVVASCGGYPKDIQLYQSIKALDNADYAAKDGGAIILVSECFDGPGPEAFLSWFRHGTYAAMSAALHENFTMPGFVALRTRQILESKTVYLVSGLAAETAARVGMKPAASVAAALAEALPAGGGLVHVMPHGTLTFPQLE</sequence>
<comment type="caution">
    <text evidence="3">The sequence shown here is derived from an EMBL/GenBank/DDBJ whole genome shotgun (WGS) entry which is preliminary data.</text>
</comment>
<dbReference type="PANTHER" id="PTHR33171:SF17">
    <property type="entry name" value="LARA-LIKE N-TERMINAL DOMAIN-CONTAINING PROTEIN"/>
    <property type="match status" value="1"/>
</dbReference>
<proteinExistence type="predicted"/>
<organism evidence="3 4">
    <name type="scientific">Anaeroselena agilis</name>
    <dbReference type="NCBI Taxonomy" id="3063788"/>
    <lineage>
        <taxon>Bacteria</taxon>
        <taxon>Bacillati</taxon>
        <taxon>Bacillota</taxon>
        <taxon>Negativicutes</taxon>
        <taxon>Acetonemataceae</taxon>
        <taxon>Anaeroselena</taxon>
    </lineage>
</organism>
<evidence type="ECO:0000313" key="4">
    <source>
        <dbReference type="Proteomes" id="UP001254848"/>
    </source>
</evidence>
<dbReference type="EMBL" id="JAUOZS010000001">
    <property type="protein sequence ID" value="MDT8902349.1"/>
    <property type="molecule type" value="Genomic_DNA"/>
</dbReference>
<feature type="domain" description="Lactate racemase C-terminal" evidence="2">
    <location>
        <begin position="276"/>
        <end position="399"/>
    </location>
</feature>
<evidence type="ECO:0000259" key="2">
    <source>
        <dbReference type="Pfam" id="PF21113"/>
    </source>
</evidence>
<feature type="domain" description="LarA-like N-terminal" evidence="1">
    <location>
        <begin position="8"/>
        <end position="203"/>
    </location>
</feature>
<dbReference type="InterPro" id="IPR048068">
    <property type="entry name" value="LarA-like"/>
</dbReference>
<name>A0ABU3NZX0_9FIRM</name>
<gene>
    <name evidence="3" type="primary">larA</name>
    <name evidence="3" type="ORF">Q4T40_13930</name>
</gene>
<dbReference type="Pfam" id="PF09861">
    <property type="entry name" value="Lar_N"/>
    <property type="match status" value="1"/>
</dbReference>
<dbReference type="Proteomes" id="UP001254848">
    <property type="component" value="Unassembled WGS sequence"/>
</dbReference>
<dbReference type="NCBIfam" id="NF033504">
    <property type="entry name" value="Ni_dep_LarA"/>
    <property type="match status" value="1"/>
</dbReference>
<dbReference type="InterPro" id="IPR018657">
    <property type="entry name" value="LarA-like_N"/>
</dbReference>
<evidence type="ECO:0000259" key="1">
    <source>
        <dbReference type="Pfam" id="PF09861"/>
    </source>
</evidence>
<dbReference type="InterPro" id="IPR048520">
    <property type="entry name" value="LarA_C"/>
</dbReference>
<keyword evidence="4" id="KW-1185">Reference proteome</keyword>
<accession>A0ABU3NZX0</accession>
<evidence type="ECO:0000313" key="3">
    <source>
        <dbReference type="EMBL" id="MDT8902349.1"/>
    </source>
</evidence>
<dbReference type="InterPro" id="IPR047926">
    <property type="entry name" value="Ni_dep_LarA"/>
</dbReference>
<dbReference type="Gene3D" id="3.90.226.30">
    <property type="match status" value="1"/>
</dbReference>
<dbReference type="PANTHER" id="PTHR33171">
    <property type="entry name" value="LAR_N DOMAIN-CONTAINING PROTEIN"/>
    <property type="match status" value="1"/>
</dbReference>
<dbReference type="RefSeq" id="WP_413780832.1">
    <property type="nucleotide sequence ID" value="NZ_JAUOZS010000001.1"/>
</dbReference>